<reference evidence="1" key="1">
    <citation type="journal article" date="2020" name="Nature">
        <title>Giant virus diversity and host interactions through global metagenomics.</title>
        <authorList>
            <person name="Schulz F."/>
            <person name="Roux S."/>
            <person name="Paez-Espino D."/>
            <person name="Jungbluth S."/>
            <person name="Walsh D.A."/>
            <person name="Denef V.J."/>
            <person name="McMahon K.D."/>
            <person name="Konstantinidis K.T."/>
            <person name="Eloe-Fadrosh E.A."/>
            <person name="Kyrpides N.C."/>
            <person name="Woyke T."/>
        </authorList>
    </citation>
    <scope>NUCLEOTIDE SEQUENCE</scope>
    <source>
        <strain evidence="1">GVMAG-S-ERX555907-63</strain>
    </source>
</reference>
<organism evidence="1">
    <name type="scientific">viral metagenome</name>
    <dbReference type="NCBI Taxonomy" id="1070528"/>
    <lineage>
        <taxon>unclassified sequences</taxon>
        <taxon>metagenomes</taxon>
        <taxon>organismal metagenomes</taxon>
    </lineage>
</organism>
<protein>
    <submittedName>
        <fullName evidence="1">Uncharacterized protein</fullName>
    </submittedName>
</protein>
<dbReference type="EMBL" id="MN741017">
    <property type="protein sequence ID" value="QHU22666.1"/>
    <property type="molecule type" value="Genomic_DNA"/>
</dbReference>
<dbReference type="AlphaFoldDB" id="A0A6C0KZS4"/>
<name>A0A6C0KZS4_9ZZZZ</name>
<evidence type="ECO:0000313" key="1">
    <source>
        <dbReference type="EMBL" id="QHU22666.1"/>
    </source>
</evidence>
<accession>A0A6C0KZS4</accession>
<sequence length="153" mass="17632">MSHLSQFNSAVHGLVGDFKKMKYLEKDVLKLETYIEITHINARSIISQFQTHVLKDIFVSNILSNNFDFFMKYDATEIIAKEAKNNTEINYAHSLIKRIQDLVDTMRKNKSYENINATFNWIKVLCYHAYSDLGINASEKFAQLQRQGASSSA</sequence>
<proteinExistence type="predicted"/>